<protein>
    <submittedName>
        <fullName evidence="3">Ricin B-type lectin domain-containing protein</fullName>
    </submittedName>
</protein>
<feature type="chain" id="PRO_5046022863" evidence="2">
    <location>
        <begin position="22"/>
        <end position="1239"/>
    </location>
</feature>
<reference evidence="3 4" key="1">
    <citation type="submission" date="2024-02" db="EMBL/GenBank/DDBJ databases">
        <authorList>
            <person name="Chen Y."/>
            <person name="Shah S."/>
            <person name="Dougan E. K."/>
            <person name="Thang M."/>
            <person name="Chan C."/>
        </authorList>
    </citation>
    <scope>NUCLEOTIDE SEQUENCE [LARGE SCALE GENOMIC DNA]</scope>
</reference>
<feature type="compositionally biased region" description="Acidic residues" evidence="1">
    <location>
        <begin position="1157"/>
        <end position="1169"/>
    </location>
</feature>
<gene>
    <name evidence="3" type="ORF">SCF082_LOCUS21647</name>
</gene>
<feature type="signal peptide" evidence="2">
    <location>
        <begin position="1"/>
        <end position="21"/>
    </location>
</feature>
<evidence type="ECO:0000256" key="1">
    <source>
        <dbReference type="SAM" id="MobiDB-lite"/>
    </source>
</evidence>
<evidence type="ECO:0000256" key="2">
    <source>
        <dbReference type="SAM" id="SignalP"/>
    </source>
</evidence>
<dbReference type="EMBL" id="CAXAMM010015402">
    <property type="protein sequence ID" value="CAK9036245.1"/>
    <property type="molecule type" value="Genomic_DNA"/>
</dbReference>
<dbReference type="SUPFAM" id="SSF50370">
    <property type="entry name" value="Ricin B-like lectins"/>
    <property type="match status" value="1"/>
</dbReference>
<proteinExistence type="predicted"/>
<organism evidence="3 4">
    <name type="scientific">Durusdinium trenchii</name>
    <dbReference type="NCBI Taxonomy" id="1381693"/>
    <lineage>
        <taxon>Eukaryota</taxon>
        <taxon>Sar</taxon>
        <taxon>Alveolata</taxon>
        <taxon>Dinophyceae</taxon>
        <taxon>Suessiales</taxon>
        <taxon>Symbiodiniaceae</taxon>
        <taxon>Durusdinium</taxon>
    </lineage>
</organism>
<feature type="region of interest" description="Disordered" evidence="1">
    <location>
        <begin position="1140"/>
        <end position="1175"/>
    </location>
</feature>
<dbReference type="PROSITE" id="PS50231">
    <property type="entry name" value="RICIN_B_LECTIN"/>
    <property type="match status" value="1"/>
</dbReference>
<dbReference type="InterPro" id="IPR035992">
    <property type="entry name" value="Ricin_B-like_lectins"/>
</dbReference>
<dbReference type="Proteomes" id="UP001642464">
    <property type="component" value="Unassembled WGS sequence"/>
</dbReference>
<accession>A0ABP0LD28</accession>
<comment type="caution">
    <text evidence="3">The sequence shown here is derived from an EMBL/GenBank/DDBJ whole genome shotgun (WGS) entry which is preliminary data.</text>
</comment>
<name>A0ABP0LD28_9DINO</name>
<evidence type="ECO:0000313" key="4">
    <source>
        <dbReference type="Proteomes" id="UP001642464"/>
    </source>
</evidence>
<dbReference type="Gene3D" id="2.80.10.50">
    <property type="match status" value="1"/>
</dbReference>
<keyword evidence="2" id="KW-0732">Signal</keyword>
<dbReference type="Gene3D" id="2.60.120.260">
    <property type="entry name" value="Galactose-binding domain-like"/>
    <property type="match status" value="1"/>
</dbReference>
<evidence type="ECO:0000313" key="3">
    <source>
        <dbReference type="EMBL" id="CAK9036245.1"/>
    </source>
</evidence>
<keyword evidence="4" id="KW-1185">Reference proteome</keyword>
<sequence>MAAAAACLQCLLLFLCQVATTVNVESQEIAISADGSTEELAKEADLEDQGLSAFAELENLDFKVHRGTGELSADSVLRIGESESGIWSFVNLGAEQSQELMDQSELISMAAGTSGLGAKRSYRSVTAIVGSSGGKVAEWSNLALAGRSFMGLFRNASATSPGRFKIYALEPAQVSITTMRTSEVKAQVLGRNEIQTFATEDNDVVQLSSTGDVIVQSMEESADFLQLAPVDEAIYGYCHELCAIMAFDREASLLTEECADGSTRSYDKSSMIEETYWSVTVGKACRWRSSDGSKIAGTSRSDGPNRVSISLLPAIYFQETTLFPLALQSVKFIGTEPTTCQVDGHEFTLSGSNSVYSAELDQVTAKSSALCDKAVMVLGLAPGMADTVQLLTVSSNQPAAYTKLGNGLCESNDRFNKFTLEEEYPYLTEEKLLDWKLITTREQPGICNVESVDECFHLCSIVSDCKFFATHFAVNCKACLLYKNCGKRGQSLMQDDEGNEGDSGDSGTELQMYDIFQVEESDLRVQGNAAKNLVTNPSFNDGKNGWTEECPPMMYNGKNLTYSCKNEGVSNGVSKAVGGDSTAYHIKGNCWEGSRGGVYQDIKTEIGYTYELTFRVIDGWFSKKNSKEEKSWVEVQSPPGETPVMDETVRTSASLKEPQQGQWQTKGPFKFVALATTSRIFFYSGGTACTNIDDVAVRKTKDPKLVVFSFSTLVEEKRWIVTKGSFVDAENKTDGSSIRALKKNVVVMKPSEAAGDNGQTEGENDMDINTRDLTGGGCSRVSGFVRYVPQPLYQYDDNEVNNGSLLSSVQFEIQEPIGQRVGPAYQVGVTGSVLNAVLDPSPENIRLRVKVEPTSEEASEARLTYTLELQLYFLCKGGGDSRNDWKLNTYEYSGNDGLCISLAARDSVGMGCHEVTCRQNPTSDASLQPCNEEDWAQNFYPDGRLMRSASPADRCLAVDYTMVKSAGNCKPITLKLCDESDPGQRWTIKGGSSPQDVAELRMEDGLVASVPKAASELATFDMKVEACKEQVANLVMAHELSTNFTQRVFGGGIRLVTSIWAEAICPWFFNPPIHTDSKLIKCYDNQLCDPEEDGENCCAAKGGTFMCSQSFPYMCKAKKNGKDPSDYFCVKENADCEQYDGRRPCEGPPGKPGSEGEVGEEGEPGEDGIEGPAGFVSDLAVPVPTGAHHLLSQPATNVEVLSALIVNGGMAFLVFRSLKAKIREKFEGKASAASVAPRS</sequence>